<proteinExistence type="predicted"/>
<reference evidence="2 3" key="1">
    <citation type="journal article" date="2016" name="Nat. Commun.">
        <title>Thousands of microbial genomes shed light on interconnected biogeochemical processes in an aquifer system.</title>
        <authorList>
            <person name="Anantharaman K."/>
            <person name="Brown C.T."/>
            <person name="Hug L.A."/>
            <person name="Sharon I."/>
            <person name="Castelle C.J."/>
            <person name="Probst A.J."/>
            <person name="Thomas B.C."/>
            <person name="Singh A."/>
            <person name="Wilkins M.J."/>
            <person name="Karaoz U."/>
            <person name="Brodie E.L."/>
            <person name="Williams K.H."/>
            <person name="Hubbard S.S."/>
            <person name="Banfield J.F."/>
        </authorList>
    </citation>
    <scope>NUCLEOTIDE SEQUENCE [LARGE SCALE GENOMIC DNA]</scope>
</reference>
<feature type="transmembrane region" description="Helical" evidence="1">
    <location>
        <begin position="83"/>
        <end position="104"/>
    </location>
</feature>
<sequence>MSTKIKHQLVGLLIMIGGIFITRMIWSSAQDTGRYLVQAAGVGPAAVVLGIAMILFPTYREERLAKGEDLSNLKGFQLVTPRWWVIIAIGLLAGLANLYFLGFFS</sequence>
<dbReference type="AlphaFoldDB" id="A0A1F5KGP7"/>
<keyword evidence="1" id="KW-0812">Transmembrane</keyword>
<evidence type="ECO:0000256" key="1">
    <source>
        <dbReference type="SAM" id="Phobius"/>
    </source>
</evidence>
<dbReference type="Proteomes" id="UP000177328">
    <property type="component" value="Unassembled WGS sequence"/>
</dbReference>
<dbReference type="EMBL" id="MFDD01000014">
    <property type="protein sequence ID" value="OGE40058.1"/>
    <property type="molecule type" value="Genomic_DNA"/>
</dbReference>
<feature type="transmembrane region" description="Helical" evidence="1">
    <location>
        <begin position="9"/>
        <end position="29"/>
    </location>
</feature>
<evidence type="ECO:0000313" key="3">
    <source>
        <dbReference type="Proteomes" id="UP000177328"/>
    </source>
</evidence>
<feature type="transmembrane region" description="Helical" evidence="1">
    <location>
        <begin position="35"/>
        <end position="56"/>
    </location>
</feature>
<evidence type="ECO:0000313" key="2">
    <source>
        <dbReference type="EMBL" id="OGE40058.1"/>
    </source>
</evidence>
<keyword evidence="1" id="KW-0472">Membrane</keyword>
<keyword evidence="1" id="KW-1133">Transmembrane helix</keyword>
<protein>
    <submittedName>
        <fullName evidence="2">Uncharacterized protein</fullName>
    </submittedName>
</protein>
<accession>A0A1F5KGP7</accession>
<name>A0A1F5KGP7_9BACT</name>
<comment type="caution">
    <text evidence="2">The sequence shown here is derived from an EMBL/GenBank/DDBJ whole genome shotgun (WGS) entry which is preliminary data.</text>
</comment>
<gene>
    <name evidence="2" type="ORF">A3D25_04620</name>
</gene>
<organism evidence="2 3">
    <name type="scientific">Candidatus Daviesbacteria bacterium RIFCSPHIGHO2_02_FULL_43_12</name>
    <dbReference type="NCBI Taxonomy" id="1797776"/>
    <lineage>
        <taxon>Bacteria</taxon>
        <taxon>Candidatus Daviesiibacteriota</taxon>
    </lineage>
</organism>